<dbReference type="CDD" id="cd09274">
    <property type="entry name" value="RNase_HI_RT_Ty3"/>
    <property type="match status" value="1"/>
</dbReference>
<dbReference type="Gene3D" id="1.10.340.70">
    <property type="match status" value="1"/>
</dbReference>
<dbReference type="InterPro" id="IPR055469">
    <property type="entry name" value="DUF7041"/>
</dbReference>
<dbReference type="Pfam" id="PF17921">
    <property type="entry name" value="Integrase_H2C2"/>
    <property type="match status" value="1"/>
</dbReference>
<keyword evidence="3" id="KW-0548">Nucleotidyltransferase</keyword>
<dbReference type="EMBL" id="JBJJXI010000123">
    <property type="protein sequence ID" value="KAL3389231.1"/>
    <property type="molecule type" value="Genomic_DNA"/>
</dbReference>
<evidence type="ECO:0000256" key="7">
    <source>
        <dbReference type="ARBA" id="ARBA00023268"/>
    </source>
</evidence>
<evidence type="ECO:0000259" key="10">
    <source>
        <dbReference type="PROSITE" id="PS50994"/>
    </source>
</evidence>
<keyword evidence="2" id="KW-0808">Transferase</keyword>
<dbReference type="InterPro" id="IPR041588">
    <property type="entry name" value="Integrase_H2C2"/>
</dbReference>
<evidence type="ECO:0000313" key="12">
    <source>
        <dbReference type="Proteomes" id="UP001627154"/>
    </source>
</evidence>
<evidence type="ECO:0000259" key="9">
    <source>
        <dbReference type="PROSITE" id="PS50878"/>
    </source>
</evidence>
<keyword evidence="4" id="KW-0540">Nuclease</keyword>
<dbReference type="InterPro" id="IPR021109">
    <property type="entry name" value="Peptidase_aspartic_dom_sf"/>
</dbReference>
<dbReference type="InterPro" id="IPR043502">
    <property type="entry name" value="DNA/RNA_pol_sf"/>
</dbReference>
<keyword evidence="7" id="KW-0511">Multifunctional enzyme</keyword>
<proteinExistence type="predicted"/>
<feature type="compositionally biased region" description="Basic and acidic residues" evidence="8">
    <location>
        <begin position="335"/>
        <end position="345"/>
    </location>
</feature>
<dbReference type="Gene3D" id="3.10.10.10">
    <property type="entry name" value="HIV Type 1 Reverse Transcriptase, subunit A, domain 1"/>
    <property type="match status" value="1"/>
</dbReference>
<dbReference type="Pfam" id="PF00078">
    <property type="entry name" value="RVT_1"/>
    <property type="match status" value="1"/>
</dbReference>
<dbReference type="SUPFAM" id="SSF50630">
    <property type="entry name" value="Acid proteases"/>
    <property type="match status" value="1"/>
</dbReference>
<dbReference type="Pfam" id="PF17919">
    <property type="entry name" value="RT_RNaseH_2"/>
    <property type="match status" value="1"/>
</dbReference>
<evidence type="ECO:0000256" key="4">
    <source>
        <dbReference type="ARBA" id="ARBA00022722"/>
    </source>
</evidence>
<keyword evidence="6" id="KW-0695">RNA-directed DNA polymerase</keyword>
<dbReference type="GO" id="GO:0003964">
    <property type="term" value="F:RNA-directed DNA polymerase activity"/>
    <property type="evidence" value="ECO:0007669"/>
    <property type="project" value="UniProtKB-KW"/>
</dbReference>
<dbReference type="InterPro" id="IPR012337">
    <property type="entry name" value="RNaseH-like_sf"/>
</dbReference>
<feature type="region of interest" description="Disordered" evidence="8">
    <location>
        <begin position="322"/>
        <end position="345"/>
    </location>
</feature>
<dbReference type="InterPro" id="IPR036397">
    <property type="entry name" value="RNaseH_sf"/>
</dbReference>
<dbReference type="PROSITE" id="PS50994">
    <property type="entry name" value="INTEGRASE"/>
    <property type="match status" value="1"/>
</dbReference>
<feature type="region of interest" description="Disordered" evidence="8">
    <location>
        <begin position="1"/>
        <end position="22"/>
    </location>
</feature>
<dbReference type="Gene3D" id="2.40.70.10">
    <property type="entry name" value="Acid Proteases"/>
    <property type="match status" value="1"/>
</dbReference>
<organism evidence="11 12">
    <name type="scientific">Trichogramma kaykai</name>
    <dbReference type="NCBI Taxonomy" id="54128"/>
    <lineage>
        <taxon>Eukaryota</taxon>
        <taxon>Metazoa</taxon>
        <taxon>Ecdysozoa</taxon>
        <taxon>Arthropoda</taxon>
        <taxon>Hexapoda</taxon>
        <taxon>Insecta</taxon>
        <taxon>Pterygota</taxon>
        <taxon>Neoptera</taxon>
        <taxon>Endopterygota</taxon>
        <taxon>Hymenoptera</taxon>
        <taxon>Apocrita</taxon>
        <taxon>Proctotrupomorpha</taxon>
        <taxon>Chalcidoidea</taxon>
        <taxon>Trichogrammatidae</taxon>
        <taxon>Trichogramma</taxon>
    </lineage>
</organism>
<keyword evidence="12" id="KW-1185">Reference proteome</keyword>
<dbReference type="PROSITE" id="PS50878">
    <property type="entry name" value="RT_POL"/>
    <property type="match status" value="1"/>
</dbReference>
<feature type="domain" description="Integrase catalytic" evidence="10">
    <location>
        <begin position="1081"/>
        <end position="1252"/>
    </location>
</feature>
<dbReference type="PANTHER" id="PTHR37984">
    <property type="entry name" value="PROTEIN CBG26694"/>
    <property type="match status" value="1"/>
</dbReference>
<protein>
    <recommendedName>
        <fullName evidence="1">RNA-directed DNA polymerase</fullName>
        <ecNumber evidence="1">2.7.7.49</ecNumber>
    </recommendedName>
</protein>
<dbReference type="InterPro" id="IPR001584">
    <property type="entry name" value="Integrase_cat-core"/>
</dbReference>
<dbReference type="SUPFAM" id="SSF53098">
    <property type="entry name" value="Ribonuclease H-like"/>
    <property type="match status" value="1"/>
</dbReference>
<evidence type="ECO:0000256" key="1">
    <source>
        <dbReference type="ARBA" id="ARBA00012493"/>
    </source>
</evidence>
<evidence type="ECO:0000313" key="11">
    <source>
        <dbReference type="EMBL" id="KAL3389231.1"/>
    </source>
</evidence>
<dbReference type="InterPro" id="IPR041577">
    <property type="entry name" value="RT_RNaseH_2"/>
</dbReference>
<keyword evidence="5" id="KW-0255">Endonuclease</keyword>
<dbReference type="PANTHER" id="PTHR37984:SF5">
    <property type="entry name" value="PROTEIN NYNRIN-LIKE"/>
    <property type="match status" value="1"/>
</dbReference>
<name>A0ABD2W9A6_9HYME</name>
<comment type="caution">
    <text evidence="11">The sequence shown here is derived from an EMBL/GenBank/DDBJ whole genome shotgun (WGS) entry which is preliminary data.</text>
</comment>
<feature type="region of interest" description="Disordered" evidence="8">
    <location>
        <begin position="274"/>
        <end position="309"/>
    </location>
</feature>
<evidence type="ECO:0000256" key="8">
    <source>
        <dbReference type="SAM" id="MobiDB-lite"/>
    </source>
</evidence>
<evidence type="ECO:0000256" key="3">
    <source>
        <dbReference type="ARBA" id="ARBA00022695"/>
    </source>
</evidence>
<dbReference type="InterPro" id="IPR043128">
    <property type="entry name" value="Rev_trsase/Diguanyl_cyclase"/>
</dbReference>
<dbReference type="Pfam" id="PF00665">
    <property type="entry name" value="rve"/>
    <property type="match status" value="1"/>
</dbReference>
<dbReference type="FunFam" id="3.10.20.370:FF:000001">
    <property type="entry name" value="Retrovirus-related Pol polyprotein from transposon 17.6-like protein"/>
    <property type="match status" value="1"/>
</dbReference>
<dbReference type="SUPFAM" id="SSF56672">
    <property type="entry name" value="DNA/RNA polymerases"/>
    <property type="match status" value="1"/>
</dbReference>
<accession>A0ABD2W9A6</accession>
<gene>
    <name evidence="11" type="ORF">TKK_015485</name>
</gene>
<dbReference type="CDD" id="cd01647">
    <property type="entry name" value="RT_LTR"/>
    <property type="match status" value="1"/>
</dbReference>
<evidence type="ECO:0000256" key="6">
    <source>
        <dbReference type="ARBA" id="ARBA00022918"/>
    </source>
</evidence>
<dbReference type="InterPro" id="IPR000477">
    <property type="entry name" value="RT_dom"/>
</dbReference>
<keyword evidence="5" id="KW-0378">Hydrolase</keyword>
<dbReference type="Pfam" id="PF23055">
    <property type="entry name" value="DUF7041"/>
    <property type="match status" value="1"/>
</dbReference>
<dbReference type="Gene3D" id="3.30.420.10">
    <property type="entry name" value="Ribonuclease H-like superfamily/Ribonuclease H"/>
    <property type="match status" value="1"/>
</dbReference>
<dbReference type="GO" id="GO:0042575">
    <property type="term" value="C:DNA polymerase complex"/>
    <property type="evidence" value="ECO:0007669"/>
    <property type="project" value="UniProtKB-ARBA"/>
</dbReference>
<dbReference type="InterPro" id="IPR050951">
    <property type="entry name" value="Retrovirus_Pol_polyprotein"/>
</dbReference>
<dbReference type="Proteomes" id="UP001627154">
    <property type="component" value="Unassembled WGS sequence"/>
</dbReference>
<evidence type="ECO:0000256" key="2">
    <source>
        <dbReference type="ARBA" id="ARBA00022679"/>
    </source>
</evidence>
<dbReference type="EC" id="2.7.7.49" evidence="1"/>
<dbReference type="Gene3D" id="3.30.70.270">
    <property type="match status" value="2"/>
</dbReference>
<feature type="domain" description="Reverse transcriptase" evidence="9">
    <location>
        <begin position="545"/>
        <end position="722"/>
    </location>
</feature>
<dbReference type="FunFam" id="3.30.420.10:FF:000032">
    <property type="entry name" value="Retrovirus-related Pol polyprotein from transposon 297-like Protein"/>
    <property type="match status" value="1"/>
</dbReference>
<dbReference type="GO" id="GO:0004519">
    <property type="term" value="F:endonuclease activity"/>
    <property type="evidence" value="ECO:0007669"/>
    <property type="project" value="UniProtKB-KW"/>
</dbReference>
<sequence>MATKTLSPPSLPRGDDDVDPSPSAVLLREFESLREEMRSRVEALLTGQRTQAAAELRSASSSADLLALSGVLREPVRSEIVFRPFWRSAPGVWFATLEEKFAARGIIDENEMYLNTIGNLDEDIIRDISVAVGALPVRERYTRLKQILLNKFSLSDSDKLRSLFGAVSMGSRSPSEYMEFLIANGAKSLGRDAVLRIWRETIPSNICIFLDKDINPGNEESMIKKADEIYASLRRDEHCNTSYGLNAIDSRRTREENSRIEILERKLDQVLDSIEQRKRDRGTSYNNRNNNGNRGKWRSSRSDRDSNGGSGFCRLHSKYGKDAHRCSSTPCAWKEPNDDANGRKLETLSPDNSVRLHIRDRESGRVYMIDSGAEISVIPRPIDWKASSVNFGVKAANQLPIRVFGTENLIVNLDEDFIFPWTFVVADVPYPIIGGDILSRFHLLPDLTCKCLLDAANNRVGDCYISQYADDEPLVAGISLDLGSDPFAHIFKRYPDVIGLIPPKPIIDSEVFHYIETDGKPIAQRAHRLSPPKLLAAKEEFSRLIKSGMVTTSKSPWASPIHLVSKKDGSWRVCGDYRRLNSVTKFDCYLIPRLLDFSVILAGKNIFSTLDLKKAFNQIPLHPEGRAKTAVITPFGLFEYNVMTFGLRNAAQTFQRYVDSALRDLDFTFVYLDDILVASSSEQEHQIHLNQVVERLQQFSLQLNLDKCVIGQGSVEFLGYIISSHGYKPIDKKVLAIAQYPRPSNIDEMRRFLGVINFYRGSIPHSAEMQLHLNKFLSDARKNDKRPIKWDAEALSAFDKCKQSLSEVVALAYPRADALIRIVTDASDVAMGGALEQFVNEVWHPLAFFSRKFNKAQSNYSTFDRELTAIVESVKYFLYYLEGRKFTVITDHKPIIYAQALSHDKAPARRVRQLIFLAQFDIAYEYQPDNDVADAFSRIELSAGEVPSINSISLDSIEIPSNFTLQSLRDAQQSDTELTKILSDADISLKLASFPFGPQKIELYGERRGERIRPFLPASLRDEVFDVLHASAHPSARAMKSLIKARYVWPDMDRDITRRCSACIRCQAAKVGRHTKPTPLHFDAPSSRFHHVHIDIVGPLPVCRGYRYLLTMIDRFTRWPEAVPLRDITAETVAREFHNCWIARFGSPRIITSDQGSQFESRLFRELLAVLGIKRCRTTSFHPSANGLIERWHRTLKAALMCHAHPENWLELLPSVLLGLRTRLVGEFDVSPAEMLYGTTLAIPGDLCFNTDARVDPKIFASKFRAHMNEVRPVPVKHKSKITPFVAKELPFCTHVFKLVKKSKPPLQPPYTGPHKIINRDAAHNTYTIDFYGREQVVSVDKLKPAHLLPETASPGIGREKFVPAILRRNRVVKGV</sequence>
<evidence type="ECO:0000256" key="5">
    <source>
        <dbReference type="ARBA" id="ARBA00022759"/>
    </source>
</evidence>
<reference evidence="11 12" key="1">
    <citation type="journal article" date="2024" name="bioRxiv">
        <title>A reference genome for Trichogramma kaykai: A tiny desert-dwelling parasitoid wasp with competing sex-ratio distorters.</title>
        <authorList>
            <person name="Culotta J."/>
            <person name="Lindsey A.R."/>
        </authorList>
    </citation>
    <scope>NUCLEOTIDE SEQUENCE [LARGE SCALE GENOMIC DNA]</scope>
    <source>
        <strain evidence="11 12">KSX58</strain>
    </source>
</reference>